<dbReference type="FunFam" id="3.30.160.60:FF:000624">
    <property type="entry name" value="zinc finger protein 697"/>
    <property type="match status" value="1"/>
</dbReference>
<evidence type="ECO:0000313" key="14">
    <source>
        <dbReference type="Ensembl" id="ENSPMGP00000005556.1"/>
    </source>
</evidence>
<dbReference type="SUPFAM" id="SSF57667">
    <property type="entry name" value="beta-beta-alpha zinc fingers"/>
    <property type="match status" value="4"/>
</dbReference>
<feature type="domain" description="C2H2-type" evidence="13">
    <location>
        <begin position="352"/>
        <end position="379"/>
    </location>
</feature>
<evidence type="ECO:0000256" key="6">
    <source>
        <dbReference type="ARBA" id="ARBA00022833"/>
    </source>
</evidence>
<reference evidence="14" key="2">
    <citation type="submission" date="2025-09" db="UniProtKB">
        <authorList>
            <consortium name="Ensembl"/>
        </authorList>
    </citation>
    <scope>IDENTIFICATION</scope>
</reference>
<dbReference type="GO" id="GO:0000981">
    <property type="term" value="F:DNA-binding transcription factor activity, RNA polymerase II-specific"/>
    <property type="evidence" value="ECO:0007669"/>
    <property type="project" value="TreeGrafter"/>
</dbReference>
<dbReference type="Proteomes" id="UP000261520">
    <property type="component" value="Unplaced"/>
</dbReference>
<name>A0A3B3ZME2_9GOBI</name>
<dbReference type="InterPro" id="IPR036236">
    <property type="entry name" value="Znf_C2H2_sf"/>
</dbReference>
<evidence type="ECO:0000256" key="9">
    <source>
        <dbReference type="ARBA" id="ARBA00023163"/>
    </source>
</evidence>
<keyword evidence="5 11" id="KW-0863">Zinc-finger</keyword>
<keyword evidence="15" id="KW-1185">Reference proteome</keyword>
<keyword evidence="10" id="KW-0539">Nucleus</keyword>
<keyword evidence="3" id="KW-0479">Metal-binding</keyword>
<evidence type="ECO:0000256" key="11">
    <source>
        <dbReference type="PROSITE-ProRule" id="PRU00042"/>
    </source>
</evidence>
<evidence type="ECO:0000256" key="3">
    <source>
        <dbReference type="ARBA" id="ARBA00022723"/>
    </source>
</evidence>
<keyword evidence="6" id="KW-0862">Zinc</keyword>
<feature type="region of interest" description="Disordered" evidence="12">
    <location>
        <begin position="14"/>
        <end position="66"/>
    </location>
</feature>
<dbReference type="GO" id="GO:0000978">
    <property type="term" value="F:RNA polymerase II cis-regulatory region sequence-specific DNA binding"/>
    <property type="evidence" value="ECO:0007669"/>
    <property type="project" value="TreeGrafter"/>
</dbReference>
<dbReference type="AlphaFoldDB" id="A0A3B3ZME2"/>
<feature type="domain" description="C2H2-type" evidence="13">
    <location>
        <begin position="380"/>
        <end position="407"/>
    </location>
</feature>
<feature type="domain" description="C2H2-type" evidence="13">
    <location>
        <begin position="324"/>
        <end position="351"/>
    </location>
</feature>
<dbReference type="PANTHER" id="PTHR23235">
    <property type="entry name" value="KRUEPPEL-LIKE TRANSCRIPTION FACTOR"/>
    <property type="match status" value="1"/>
</dbReference>
<feature type="compositionally biased region" description="Polar residues" evidence="12">
    <location>
        <begin position="269"/>
        <end position="284"/>
    </location>
</feature>
<organism evidence="14 15">
    <name type="scientific">Periophthalmus magnuspinnatus</name>
    <dbReference type="NCBI Taxonomy" id="409849"/>
    <lineage>
        <taxon>Eukaryota</taxon>
        <taxon>Metazoa</taxon>
        <taxon>Chordata</taxon>
        <taxon>Craniata</taxon>
        <taxon>Vertebrata</taxon>
        <taxon>Euteleostomi</taxon>
        <taxon>Actinopterygii</taxon>
        <taxon>Neopterygii</taxon>
        <taxon>Teleostei</taxon>
        <taxon>Neoteleostei</taxon>
        <taxon>Acanthomorphata</taxon>
        <taxon>Gobiaria</taxon>
        <taxon>Gobiiformes</taxon>
        <taxon>Gobioidei</taxon>
        <taxon>Gobiidae</taxon>
        <taxon>Oxudercinae</taxon>
        <taxon>Periophthalmus</taxon>
    </lineage>
</organism>
<evidence type="ECO:0000256" key="8">
    <source>
        <dbReference type="ARBA" id="ARBA00023125"/>
    </source>
</evidence>
<dbReference type="PROSITE" id="PS50157">
    <property type="entry name" value="ZINC_FINGER_C2H2_2"/>
    <property type="match status" value="6"/>
</dbReference>
<feature type="compositionally biased region" description="Polar residues" evidence="12">
    <location>
        <begin position="219"/>
        <end position="229"/>
    </location>
</feature>
<evidence type="ECO:0000256" key="4">
    <source>
        <dbReference type="ARBA" id="ARBA00022737"/>
    </source>
</evidence>
<dbReference type="Gene3D" id="3.30.160.60">
    <property type="entry name" value="Classic Zinc Finger"/>
    <property type="match status" value="6"/>
</dbReference>
<feature type="domain" description="C2H2-type" evidence="13">
    <location>
        <begin position="408"/>
        <end position="435"/>
    </location>
</feature>
<sequence>MFIETNIKVEEPDLWSISETQPQLRAPASGLKKDPPPPTTTQRHPHEQDHENLTPNHKTKSEDSDEECPICRQLDLHQKEELTEQGKRSFKNCWQILIKLFEGYYSKCYIYFFAVKTYLDAQNGVQMMKSSIRKPALSPQSILKENLEKQKLCETLRSDESQQNSVQNLQKSTNTRMFTKSLSGPARSSELVKSPSMRSSPKKVSQKDQEKNSDMLLEKQQSSRAQNNIRKAKQNHGKVDLESSSDKNNYNYKIPSDSGKSKEDRNSKIKTVQSGPVTDQQGTRSLKLRSKIVIDSPHKTSQNSNDRKGNLLKHLVIHQEKRPFSCSKCEATFKRKLNLKAHMSTHLEEKEFECPVCKKRYTRKLNLDDHMKAHSGHKPYTCLVCARTFSCGSNLRRHMVSHTGLRPFECEVCGKKYGRKSILTEHMASHSREQPFSCSICKNKFSLKNTLRKHMRIHDKERKYKCSECEATFSQKVHLNQHMFKHTGDKPFKCSVFPQHLKTGQETGQHKQQSNNSTDHKKFTLNSLTCAVLHQCFQ</sequence>
<dbReference type="SMART" id="SM00355">
    <property type="entry name" value="ZnF_C2H2"/>
    <property type="match status" value="6"/>
</dbReference>
<keyword evidence="7" id="KW-0805">Transcription regulation</keyword>
<keyword evidence="9" id="KW-0804">Transcription</keyword>
<feature type="compositionally biased region" description="Basic and acidic residues" evidence="12">
    <location>
        <begin position="205"/>
        <end position="217"/>
    </location>
</feature>
<dbReference type="PROSITE" id="PS00028">
    <property type="entry name" value="ZINC_FINGER_C2H2_1"/>
    <property type="match status" value="6"/>
</dbReference>
<comment type="subcellular location">
    <subcellularLocation>
        <location evidence="1">Nucleus</location>
    </subcellularLocation>
</comment>
<dbReference type="FunFam" id="3.30.160.60:FF:000110">
    <property type="entry name" value="Zinc finger protein-like"/>
    <property type="match status" value="1"/>
</dbReference>
<dbReference type="InterPro" id="IPR013087">
    <property type="entry name" value="Znf_C2H2_type"/>
</dbReference>
<accession>A0A3B3ZME2</accession>
<proteinExistence type="inferred from homology"/>
<evidence type="ECO:0000256" key="7">
    <source>
        <dbReference type="ARBA" id="ARBA00023015"/>
    </source>
</evidence>
<dbReference type="GO" id="GO:0008270">
    <property type="term" value="F:zinc ion binding"/>
    <property type="evidence" value="ECO:0007669"/>
    <property type="project" value="UniProtKB-KW"/>
</dbReference>
<keyword evidence="4" id="KW-0677">Repeat</keyword>
<feature type="domain" description="C2H2-type" evidence="13">
    <location>
        <begin position="464"/>
        <end position="491"/>
    </location>
</feature>
<evidence type="ECO:0000256" key="5">
    <source>
        <dbReference type="ARBA" id="ARBA00022771"/>
    </source>
</evidence>
<dbReference type="FunFam" id="3.30.160.60:FF:000100">
    <property type="entry name" value="Zinc finger 45-like"/>
    <property type="match status" value="2"/>
</dbReference>
<feature type="domain" description="C2H2-type" evidence="13">
    <location>
        <begin position="436"/>
        <end position="463"/>
    </location>
</feature>
<feature type="compositionally biased region" description="Polar residues" evidence="12">
    <location>
        <begin position="161"/>
        <end position="182"/>
    </location>
</feature>
<dbReference type="GO" id="GO:0005634">
    <property type="term" value="C:nucleus"/>
    <property type="evidence" value="ECO:0007669"/>
    <property type="project" value="UniProtKB-SubCell"/>
</dbReference>
<dbReference type="PANTHER" id="PTHR23235:SF142">
    <property type="entry name" value="ZINC FINGER PROTEIN 384"/>
    <property type="match status" value="1"/>
</dbReference>
<dbReference type="Ensembl" id="ENSPMGT00000005898.1">
    <property type="protein sequence ID" value="ENSPMGP00000005556.1"/>
    <property type="gene ID" value="ENSPMGG00000004663.1"/>
</dbReference>
<comment type="similarity">
    <text evidence="2">Belongs to the krueppel C2H2-type zinc-finger protein family.</text>
</comment>
<evidence type="ECO:0000256" key="1">
    <source>
        <dbReference type="ARBA" id="ARBA00004123"/>
    </source>
</evidence>
<evidence type="ECO:0000259" key="13">
    <source>
        <dbReference type="PROSITE" id="PS50157"/>
    </source>
</evidence>
<evidence type="ECO:0000256" key="10">
    <source>
        <dbReference type="ARBA" id="ARBA00023242"/>
    </source>
</evidence>
<reference evidence="14" key="1">
    <citation type="submission" date="2025-08" db="UniProtKB">
        <authorList>
            <consortium name="Ensembl"/>
        </authorList>
    </citation>
    <scope>IDENTIFICATION</scope>
</reference>
<feature type="region of interest" description="Disordered" evidence="12">
    <location>
        <begin position="158"/>
        <end position="290"/>
    </location>
</feature>
<dbReference type="STRING" id="409849.ENSPMGP00000005556"/>
<evidence type="ECO:0000256" key="2">
    <source>
        <dbReference type="ARBA" id="ARBA00006991"/>
    </source>
</evidence>
<dbReference type="Pfam" id="PF00096">
    <property type="entry name" value="zf-C2H2"/>
    <property type="match status" value="5"/>
</dbReference>
<keyword evidence="8" id="KW-0238">DNA-binding</keyword>
<evidence type="ECO:0000256" key="12">
    <source>
        <dbReference type="SAM" id="MobiDB-lite"/>
    </source>
</evidence>
<protein>
    <recommendedName>
        <fullName evidence="13">C2H2-type domain-containing protein</fullName>
    </recommendedName>
</protein>
<dbReference type="FunFam" id="3.30.160.60:FF:001156">
    <property type="entry name" value="Zinc finger protein 407"/>
    <property type="match status" value="2"/>
</dbReference>
<evidence type="ECO:0000313" key="15">
    <source>
        <dbReference type="Proteomes" id="UP000261520"/>
    </source>
</evidence>